<proteinExistence type="predicted"/>
<feature type="chain" id="PRO_5036275550" evidence="1">
    <location>
        <begin position="29"/>
        <end position="70"/>
    </location>
</feature>
<dbReference type="Proteomes" id="UP000811246">
    <property type="component" value="Chromosome 1"/>
</dbReference>
<dbReference type="PANTHER" id="PTHR36328">
    <property type="entry name" value="TRANSMEMBRANE PROTEIN"/>
    <property type="match status" value="1"/>
</dbReference>
<dbReference type="OrthoDB" id="1676487at2759"/>
<name>A0A8T1RRA0_CARIL</name>
<dbReference type="PANTHER" id="PTHR36328:SF7">
    <property type="entry name" value="TRANSMEMBRANE PROTEIN"/>
    <property type="match status" value="1"/>
</dbReference>
<evidence type="ECO:0000256" key="1">
    <source>
        <dbReference type="SAM" id="SignalP"/>
    </source>
</evidence>
<evidence type="ECO:0000313" key="3">
    <source>
        <dbReference type="EMBL" id="KAG6669230.1"/>
    </source>
</evidence>
<keyword evidence="1" id="KW-0732">Signal</keyword>
<evidence type="ECO:0000313" key="5">
    <source>
        <dbReference type="EMBL" id="KAG6733559.1"/>
    </source>
</evidence>
<dbReference type="EMBL" id="CM031825">
    <property type="protein sequence ID" value="KAG6733559.1"/>
    <property type="molecule type" value="Genomic_DNA"/>
</dbReference>
<dbReference type="Proteomes" id="UP000811609">
    <property type="component" value="Chromosome 1"/>
</dbReference>
<reference evidence="4" key="2">
    <citation type="submission" date="2021-01" db="EMBL/GenBank/DDBJ databases">
        <authorList>
            <person name="Lovell J.T."/>
            <person name="Bentley N."/>
            <person name="Bhattarai G."/>
            <person name="Jenkins J.W."/>
            <person name="Sreedasyam A."/>
            <person name="Alarcon Y."/>
            <person name="Bock C."/>
            <person name="Boston L."/>
            <person name="Carlson J."/>
            <person name="Cervantes K."/>
            <person name="Clermont K."/>
            <person name="Krom N."/>
            <person name="Kubenka K."/>
            <person name="Mamidi S."/>
            <person name="Mattison C."/>
            <person name="Monteros M."/>
            <person name="Pisani C."/>
            <person name="Plott C."/>
            <person name="Rajasekar S."/>
            <person name="Rhein H.S."/>
            <person name="Rohla C."/>
            <person name="Song M."/>
            <person name="Hilaire R.S."/>
            <person name="Shu S."/>
            <person name="Wells L."/>
            <person name="Wang X."/>
            <person name="Webber J."/>
            <person name="Heerema R.J."/>
            <person name="Klein P."/>
            <person name="Conner P."/>
            <person name="Grauke L."/>
            <person name="Grimwood J."/>
            <person name="Schmutz J."/>
            <person name="Randall J.J."/>
        </authorList>
    </citation>
    <scope>NUCLEOTIDE SEQUENCE</scope>
    <source>
        <tissue evidence="4">Leaf</tissue>
    </source>
</reference>
<dbReference type="EMBL" id="CM031809">
    <property type="protein sequence ID" value="KAG6669226.1"/>
    <property type="molecule type" value="Genomic_DNA"/>
</dbReference>
<keyword evidence="6" id="KW-1185">Reference proteome</keyword>
<evidence type="ECO:0000313" key="2">
    <source>
        <dbReference type="EMBL" id="KAG6669226.1"/>
    </source>
</evidence>
<gene>
    <name evidence="2" type="ORF">CIPAW_01G229000</name>
    <name evidence="3" type="ORF">CIPAW_01G229400</name>
    <name evidence="4" type="ORF">I3842_01G230000</name>
    <name evidence="5" type="ORF">I3842_01G230400</name>
</gene>
<reference evidence="2" key="1">
    <citation type="submission" date="2020-12" db="EMBL/GenBank/DDBJ databases">
        <title>WGS assembly of Carya illinoinensis cv. Pawnee.</title>
        <authorList>
            <person name="Platts A."/>
            <person name="Shu S."/>
            <person name="Wright S."/>
            <person name="Barry K."/>
            <person name="Edger P."/>
            <person name="Pires J.C."/>
            <person name="Schmutz J."/>
        </authorList>
    </citation>
    <scope>NUCLEOTIDE SEQUENCE</scope>
    <source>
        <tissue evidence="2">Leaf</tissue>
    </source>
</reference>
<dbReference type="EMBL" id="CM031825">
    <property type="protein sequence ID" value="KAG6733554.1"/>
    <property type="molecule type" value="Genomic_DNA"/>
</dbReference>
<accession>A0A8T1RRA0</accession>
<organism evidence="2 6">
    <name type="scientific">Carya illinoinensis</name>
    <name type="common">Pecan</name>
    <dbReference type="NCBI Taxonomy" id="32201"/>
    <lineage>
        <taxon>Eukaryota</taxon>
        <taxon>Viridiplantae</taxon>
        <taxon>Streptophyta</taxon>
        <taxon>Embryophyta</taxon>
        <taxon>Tracheophyta</taxon>
        <taxon>Spermatophyta</taxon>
        <taxon>Magnoliopsida</taxon>
        <taxon>eudicotyledons</taxon>
        <taxon>Gunneridae</taxon>
        <taxon>Pentapetalae</taxon>
        <taxon>rosids</taxon>
        <taxon>fabids</taxon>
        <taxon>Fagales</taxon>
        <taxon>Juglandaceae</taxon>
        <taxon>Carya</taxon>
    </lineage>
</organism>
<evidence type="ECO:0000313" key="4">
    <source>
        <dbReference type="EMBL" id="KAG6733554.1"/>
    </source>
</evidence>
<comment type="caution">
    <text evidence="2">The sequence shown here is derived from an EMBL/GenBank/DDBJ whole genome shotgun (WGS) entry which is preliminary data.</text>
</comment>
<dbReference type="EMBL" id="CM031809">
    <property type="protein sequence ID" value="KAG6669230.1"/>
    <property type="molecule type" value="Genomic_DNA"/>
</dbReference>
<sequence length="70" mass="7388">MAGNSLRPAFVTLFMFAIILFPMVICDAAQFAQEVVCPTCVCCTPKRPGSCCQCCAASIETPPENGSPKA</sequence>
<dbReference type="AlphaFoldDB" id="A0A8T1RRA0"/>
<evidence type="ECO:0000313" key="6">
    <source>
        <dbReference type="Proteomes" id="UP000811609"/>
    </source>
</evidence>
<protein>
    <submittedName>
        <fullName evidence="2">Uncharacterized protein</fullName>
    </submittedName>
</protein>
<feature type="signal peptide" evidence="1">
    <location>
        <begin position="1"/>
        <end position="28"/>
    </location>
</feature>